<proteinExistence type="predicted"/>
<reference evidence="1 2" key="1">
    <citation type="journal article" date="2017" name="ISME J.">
        <title>Energy and carbon metabolisms in a deep terrestrial subsurface fluid microbial community.</title>
        <authorList>
            <person name="Momper L."/>
            <person name="Jungbluth S.P."/>
            <person name="Lee M.D."/>
            <person name="Amend J.P."/>
        </authorList>
    </citation>
    <scope>NUCLEOTIDE SEQUENCE [LARGE SCALE GENOMIC DNA]</scope>
    <source>
        <strain evidence="1">SURF_29</strain>
    </source>
</reference>
<dbReference type="AlphaFoldDB" id="A0A419DEE0"/>
<dbReference type="Proteomes" id="UP000285655">
    <property type="component" value="Unassembled WGS sequence"/>
</dbReference>
<accession>A0A419DEE0</accession>
<organism evidence="1 2">
    <name type="scientific">candidate division WS5 bacterium</name>
    <dbReference type="NCBI Taxonomy" id="2093353"/>
    <lineage>
        <taxon>Bacteria</taxon>
        <taxon>candidate division WS5</taxon>
    </lineage>
</organism>
<comment type="caution">
    <text evidence="1">The sequence shown here is derived from an EMBL/GenBank/DDBJ whole genome shotgun (WGS) entry which is preliminary data.</text>
</comment>
<evidence type="ECO:0000313" key="2">
    <source>
        <dbReference type="Proteomes" id="UP000285655"/>
    </source>
</evidence>
<gene>
    <name evidence="1" type="ORF">C4544_03130</name>
</gene>
<evidence type="ECO:0000313" key="1">
    <source>
        <dbReference type="EMBL" id="RJO61479.1"/>
    </source>
</evidence>
<protein>
    <submittedName>
        <fullName evidence="1">Uncharacterized protein</fullName>
    </submittedName>
</protein>
<sequence length="139" mass="15352">MVTTVVLAIRLLKKKKLSDRIEPRRRSAQDDAAAALGGALRLEAVAGGGRVVVAHELVGSRLLDGVASGRRFFPHCVLLDSCGFAVCAFTGRCILITSIVSAQTTCNAYYIKKRLCWSRIFVYTKKKVFVWVYGHLYLC</sequence>
<name>A0A419DEE0_9BACT</name>
<dbReference type="EMBL" id="QZJW01000019">
    <property type="protein sequence ID" value="RJO61479.1"/>
    <property type="molecule type" value="Genomic_DNA"/>
</dbReference>